<evidence type="ECO:0000313" key="2">
    <source>
        <dbReference type="EMBL" id="CAF4468309.1"/>
    </source>
</evidence>
<evidence type="ECO:0000313" key="3">
    <source>
        <dbReference type="Proteomes" id="UP000663829"/>
    </source>
</evidence>
<dbReference type="Proteomes" id="UP000681722">
    <property type="component" value="Unassembled WGS sequence"/>
</dbReference>
<dbReference type="OrthoDB" id="10052142at2759"/>
<accession>A0A816A9L4</accession>
<feature type="non-terminal residue" evidence="1">
    <location>
        <position position="1"/>
    </location>
</feature>
<keyword evidence="3" id="KW-1185">Reference proteome</keyword>
<reference evidence="1" key="1">
    <citation type="submission" date="2021-02" db="EMBL/GenBank/DDBJ databases">
        <authorList>
            <person name="Nowell W R."/>
        </authorList>
    </citation>
    <scope>NUCLEOTIDE SEQUENCE</scope>
</reference>
<organism evidence="1 3">
    <name type="scientific">Didymodactylos carnosus</name>
    <dbReference type="NCBI Taxonomy" id="1234261"/>
    <lineage>
        <taxon>Eukaryota</taxon>
        <taxon>Metazoa</taxon>
        <taxon>Spiralia</taxon>
        <taxon>Gnathifera</taxon>
        <taxon>Rotifera</taxon>
        <taxon>Eurotatoria</taxon>
        <taxon>Bdelloidea</taxon>
        <taxon>Philodinida</taxon>
        <taxon>Philodinidae</taxon>
        <taxon>Didymodactylos</taxon>
    </lineage>
</organism>
<gene>
    <name evidence="1" type="ORF">GPM918_LOCUS41985</name>
    <name evidence="2" type="ORF">SRO942_LOCUS43135</name>
</gene>
<proteinExistence type="predicted"/>
<sequence length="312" mass="36270">NNSLVNQKHIHFGGKNVRAIELILRYVSDLTHMYTGFDNFCEAYNNTIRSILLQEHDTDSAELKNQILLERRVFENTWLIYGTALFTFFSSTKSHLEIPLNISNREEHNQYFECNFKRWEKDFTTFWTNHFTTHRCCSQCTLALVVDGFQKPDRFICQYTEETISSPELGTLQWGCGIRPEMIPDKDNPGYWISTTYCPKHIHLAKNTIHQLKPQSSTLISDDYEDIDCNVARTDRYSARATSHGIILTTTNCGIIVGFHELYRAESPMRVLHHIFSIIERFSPSVSLPKYLIYDNACGLFLTFDNRIKNGK</sequence>
<comment type="caution">
    <text evidence="1">The sequence shown here is derived from an EMBL/GenBank/DDBJ whole genome shotgun (WGS) entry which is preliminary data.</text>
</comment>
<dbReference type="EMBL" id="CAJOBC010100612">
    <property type="protein sequence ID" value="CAF4468309.1"/>
    <property type="molecule type" value="Genomic_DNA"/>
</dbReference>
<dbReference type="AlphaFoldDB" id="A0A816A9L4"/>
<protein>
    <submittedName>
        <fullName evidence="1">Uncharacterized protein</fullName>
    </submittedName>
</protein>
<dbReference type="EMBL" id="CAJNOQ010034368">
    <property type="protein sequence ID" value="CAF1594533.1"/>
    <property type="molecule type" value="Genomic_DNA"/>
</dbReference>
<evidence type="ECO:0000313" key="1">
    <source>
        <dbReference type="EMBL" id="CAF1594533.1"/>
    </source>
</evidence>
<name>A0A816A9L4_9BILA</name>
<dbReference type="Proteomes" id="UP000663829">
    <property type="component" value="Unassembled WGS sequence"/>
</dbReference>
<feature type="non-terminal residue" evidence="1">
    <location>
        <position position="312"/>
    </location>
</feature>